<evidence type="ECO:0000313" key="1">
    <source>
        <dbReference type="EMBL" id="GAA3930447.1"/>
    </source>
</evidence>
<gene>
    <name evidence="1" type="ORF">GCM10022383_06380</name>
</gene>
<evidence type="ECO:0000313" key="2">
    <source>
        <dbReference type="Proteomes" id="UP001501591"/>
    </source>
</evidence>
<name>A0ABP7MUS7_9MICO</name>
<reference evidence="2" key="1">
    <citation type="journal article" date="2019" name="Int. J. Syst. Evol. Microbiol.">
        <title>The Global Catalogue of Microorganisms (GCM) 10K type strain sequencing project: providing services to taxonomists for standard genome sequencing and annotation.</title>
        <authorList>
            <consortium name="The Broad Institute Genomics Platform"/>
            <consortium name="The Broad Institute Genome Sequencing Center for Infectious Disease"/>
            <person name="Wu L."/>
            <person name="Ma J."/>
        </authorList>
    </citation>
    <scope>NUCLEOTIDE SEQUENCE [LARGE SCALE GENOMIC DNA]</scope>
    <source>
        <strain evidence="2">JCM 17024</strain>
    </source>
</reference>
<evidence type="ECO:0008006" key="3">
    <source>
        <dbReference type="Google" id="ProtNLM"/>
    </source>
</evidence>
<accession>A0ABP7MUS7</accession>
<organism evidence="1 2">
    <name type="scientific">Microbacterium soli</name>
    <dbReference type="NCBI Taxonomy" id="446075"/>
    <lineage>
        <taxon>Bacteria</taxon>
        <taxon>Bacillati</taxon>
        <taxon>Actinomycetota</taxon>
        <taxon>Actinomycetes</taxon>
        <taxon>Micrococcales</taxon>
        <taxon>Microbacteriaceae</taxon>
        <taxon>Microbacterium</taxon>
    </lineage>
</organism>
<proteinExistence type="predicted"/>
<sequence length="301" mass="33464">MSEGALHRVRRGHFVAREDWDRLWPEGKHLIHLLAVVQDAEVPPVLSGVSAAVAHSLPLYRLSTDRVHVIVPNPRHAGSVRDLLRHEADLSAADIVEIDGLRLTSASRTVIDIARRGSRETAQSVADAALRAVSVHHQLLDEERAGIWFDGMQRRLARLVGARGVRQARAVVAFADGRAQLPGESVSRLRLQEMGFRRVELQVPVPSLYGSGWFVDFGLDDIQAYGEYDGEGKYIDPALRGGRDIEDVVLDEKRREDWIRGSTGRPVLRWGAAHIGSRRALATRLAAFNVPITGDFRLARR</sequence>
<dbReference type="Proteomes" id="UP001501591">
    <property type="component" value="Unassembled WGS sequence"/>
</dbReference>
<dbReference type="EMBL" id="BAABCP010000001">
    <property type="protein sequence ID" value="GAA3930447.1"/>
    <property type="molecule type" value="Genomic_DNA"/>
</dbReference>
<comment type="caution">
    <text evidence="1">The sequence shown here is derived from an EMBL/GenBank/DDBJ whole genome shotgun (WGS) entry which is preliminary data.</text>
</comment>
<keyword evidence="2" id="KW-1185">Reference proteome</keyword>
<protein>
    <recommendedName>
        <fullName evidence="3">Transcriptional regulator, AbiEi antitoxin, Type IV TA system</fullName>
    </recommendedName>
</protein>